<dbReference type="RefSeq" id="WP_036177330.1">
    <property type="nucleotide sequence ID" value="NZ_AVCZ01000023.1"/>
</dbReference>
<dbReference type="InterPro" id="IPR025906">
    <property type="entry name" value="YjfB_motility"/>
</dbReference>
<sequence>MELSSIMSTQVASLQQTLQMSILDKTLNLGAEGTAKLLESMPEQPAASHPYKGTVIDVSV</sequence>
<evidence type="ECO:0000313" key="2">
    <source>
        <dbReference type="Proteomes" id="UP000030595"/>
    </source>
</evidence>
<dbReference type="EMBL" id="JPVQ01000023">
    <property type="protein sequence ID" value="KGR90207.1"/>
    <property type="molecule type" value="Genomic_DNA"/>
</dbReference>
<dbReference type="OrthoDB" id="2942186at2"/>
<organism evidence="1 2">
    <name type="scientific">Ureibacillus massiliensis 4400831 = CIP 108448 = CCUG 49529</name>
    <dbReference type="NCBI Taxonomy" id="1211035"/>
    <lineage>
        <taxon>Bacteria</taxon>
        <taxon>Bacillati</taxon>
        <taxon>Bacillota</taxon>
        <taxon>Bacilli</taxon>
        <taxon>Bacillales</taxon>
        <taxon>Caryophanaceae</taxon>
        <taxon>Ureibacillus</taxon>
    </lineage>
</organism>
<gene>
    <name evidence="1" type="ORF">CD30_12620</name>
</gene>
<dbReference type="Pfam" id="PF14070">
    <property type="entry name" value="YjfB_motility"/>
    <property type="match status" value="1"/>
</dbReference>
<keyword evidence="2" id="KW-1185">Reference proteome</keyword>
<keyword evidence="1" id="KW-0808">Transferase</keyword>
<evidence type="ECO:0000313" key="1">
    <source>
        <dbReference type="EMBL" id="KGR90207.1"/>
    </source>
</evidence>
<reference evidence="1 2" key="1">
    <citation type="submission" date="2014-02" db="EMBL/GenBank/DDBJ databases">
        <title>Draft genome sequence of Lysinibacillus massiliensis CCUG 49529.</title>
        <authorList>
            <person name="Zhang F."/>
            <person name="Wang G."/>
            <person name="Zhang L."/>
        </authorList>
    </citation>
    <scope>NUCLEOTIDE SEQUENCE [LARGE SCALE GENOMIC DNA]</scope>
    <source>
        <strain evidence="1 2">CCUG 49529</strain>
    </source>
</reference>
<dbReference type="eggNOG" id="ENOG5033EF5">
    <property type="taxonomic scope" value="Bacteria"/>
</dbReference>
<comment type="caution">
    <text evidence="1">The sequence shown here is derived from an EMBL/GenBank/DDBJ whole genome shotgun (WGS) entry which is preliminary data.</text>
</comment>
<name>A0A0A3JT60_9BACL</name>
<accession>A0A0A3JT60</accession>
<dbReference type="GO" id="GO:0016740">
    <property type="term" value="F:transferase activity"/>
    <property type="evidence" value="ECO:0007669"/>
    <property type="project" value="UniProtKB-KW"/>
</dbReference>
<protein>
    <submittedName>
        <fullName evidence="1">Polyribonucleotide nucleotidyltransferase</fullName>
    </submittedName>
</protein>
<dbReference type="Proteomes" id="UP000030595">
    <property type="component" value="Unassembled WGS sequence"/>
</dbReference>
<proteinExistence type="predicted"/>
<dbReference type="AlphaFoldDB" id="A0A0A3JT60"/>